<dbReference type="InterPro" id="IPR004360">
    <property type="entry name" value="Glyas_Fos-R_dOase_dom"/>
</dbReference>
<dbReference type="PANTHER" id="PTHR34109">
    <property type="entry name" value="BNAUNNG04460D PROTEIN-RELATED"/>
    <property type="match status" value="1"/>
</dbReference>
<comment type="caution">
    <text evidence="2">The sequence shown here is derived from an EMBL/GenBank/DDBJ whole genome shotgun (WGS) entry which is preliminary data.</text>
</comment>
<dbReference type="Gene3D" id="3.30.720.110">
    <property type="match status" value="1"/>
</dbReference>
<gene>
    <name evidence="2" type="ORF">TMS3_0108750</name>
</gene>
<name>A0A0A1YKH1_9PSED</name>
<dbReference type="STRING" id="1395571.TMS3_0108750"/>
<dbReference type="PROSITE" id="PS51819">
    <property type="entry name" value="VOC"/>
    <property type="match status" value="1"/>
</dbReference>
<reference evidence="2 3" key="1">
    <citation type="journal article" date="2014" name="Genome Announc.">
        <title>Draft Genome Sequence of Petroleum Oil-Degrading Marine Bacterium Pseudomonas taeanensis Strain MS-3, Isolated from a Crude Oil-Contaminated Seashore.</title>
        <authorList>
            <person name="Lee S.Y."/>
            <person name="Kim S.H."/>
            <person name="Lee D.G."/>
            <person name="Shin S."/>
            <person name="Yun S.H."/>
            <person name="Choi C.W."/>
            <person name="Chung Y.H."/>
            <person name="Choi J.S."/>
            <person name="Kahng H.Y."/>
            <person name="Kim S.I."/>
        </authorList>
    </citation>
    <scope>NUCLEOTIDE SEQUENCE [LARGE SCALE GENOMIC DNA]</scope>
    <source>
        <strain evidence="2 3">MS-3</strain>
    </source>
</reference>
<accession>A0A0A1YKH1</accession>
<dbReference type="InterPro" id="IPR037523">
    <property type="entry name" value="VOC_core"/>
</dbReference>
<dbReference type="eggNOG" id="COG2764">
    <property type="taxonomic scope" value="Bacteria"/>
</dbReference>
<dbReference type="EMBL" id="AWSQ01000002">
    <property type="protein sequence ID" value="KFX69601.1"/>
    <property type="molecule type" value="Genomic_DNA"/>
</dbReference>
<dbReference type="PANTHER" id="PTHR34109:SF1">
    <property type="entry name" value="VOC DOMAIN-CONTAINING PROTEIN"/>
    <property type="match status" value="1"/>
</dbReference>
<proteinExistence type="predicted"/>
<dbReference type="OrthoDB" id="9795306at2"/>
<dbReference type="RefSeq" id="WP_025164845.1">
    <property type="nucleotide sequence ID" value="NZ_AWSQ01000002.1"/>
</dbReference>
<sequence>MSVNAIPDGFHSITPYLGIQHAAEAIEFYKRAFGAIELFRLLAPNGDIGHAEIRIGDSSIMLGDPCDRGPLCSSQSQPGASVGLHLYVADVDGQFAQAVEAGAKVISPVQDQFYGDRTGTLEDPFGHVWFIATHKEDLSVEEIRRRAAALFKEADA</sequence>
<keyword evidence="3" id="KW-1185">Reference proteome</keyword>
<dbReference type="InterPro" id="IPR029068">
    <property type="entry name" value="Glyas_Bleomycin-R_OHBP_Dase"/>
</dbReference>
<dbReference type="Proteomes" id="UP000030063">
    <property type="component" value="Unassembled WGS sequence"/>
</dbReference>
<dbReference type="Gene3D" id="3.30.720.120">
    <property type="match status" value="1"/>
</dbReference>
<evidence type="ECO:0000259" key="1">
    <source>
        <dbReference type="PROSITE" id="PS51819"/>
    </source>
</evidence>
<dbReference type="AlphaFoldDB" id="A0A0A1YKH1"/>
<evidence type="ECO:0000313" key="2">
    <source>
        <dbReference type="EMBL" id="KFX69601.1"/>
    </source>
</evidence>
<dbReference type="SUPFAM" id="SSF54593">
    <property type="entry name" value="Glyoxalase/Bleomycin resistance protein/Dihydroxybiphenyl dioxygenase"/>
    <property type="match status" value="1"/>
</dbReference>
<dbReference type="CDD" id="cd07246">
    <property type="entry name" value="VOC_like"/>
    <property type="match status" value="1"/>
</dbReference>
<evidence type="ECO:0000313" key="3">
    <source>
        <dbReference type="Proteomes" id="UP000030063"/>
    </source>
</evidence>
<organism evidence="2 3">
    <name type="scientific">Pseudomonas taeanensis MS-3</name>
    <dbReference type="NCBI Taxonomy" id="1395571"/>
    <lineage>
        <taxon>Bacteria</taxon>
        <taxon>Pseudomonadati</taxon>
        <taxon>Pseudomonadota</taxon>
        <taxon>Gammaproteobacteria</taxon>
        <taxon>Pseudomonadales</taxon>
        <taxon>Pseudomonadaceae</taxon>
        <taxon>Pseudomonas</taxon>
    </lineage>
</organism>
<dbReference type="Pfam" id="PF00903">
    <property type="entry name" value="Glyoxalase"/>
    <property type="match status" value="1"/>
</dbReference>
<feature type="domain" description="VOC" evidence="1">
    <location>
        <begin position="9"/>
        <end position="134"/>
    </location>
</feature>
<protein>
    <submittedName>
        <fullName evidence="2">Glyoxalase</fullName>
    </submittedName>
</protein>